<dbReference type="InterPro" id="IPR038891">
    <property type="entry name" value="FSIP2"/>
</dbReference>
<reference evidence="3" key="1">
    <citation type="submission" date="2019-08" db="EMBL/GenBank/DDBJ databases">
        <title>The improved chromosome-level genome for the pearl oyster Pinctada fucata martensii using PacBio sequencing and Hi-C.</title>
        <authorList>
            <person name="Zheng Z."/>
        </authorList>
    </citation>
    <scope>NUCLEOTIDE SEQUENCE</scope>
    <source>
        <strain evidence="3">ZZ-2019</strain>
        <tissue evidence="3">Adductor muscle</tissue>
    </source>
</reference>
<evidence type="ECO:0000256" key="2">
    <source>
        <dbReference type="SAM" id="MobiDB-lite"/>
    </source>
</evidence>
<gene>
    <name evidence="3" type="ORF">FSP39_024350</name>
</gene>
<feature type="region of interest" description="Disordered" evidence="2">
    <location>
        <begin position="1"/>
        <end position="23"/>
    </location>
</feature>
<comment type="caution">
    <text evidence="3">The sequence shown here is derived from an EMBL/GenBank/DDBJ whole genome shotgun (WGS) entry which is preliminary data.</text>
</comment>
<feature type="coiled-coil region" evidence="1">
    <location>
        <begin position="310"/>
        <end position="349"/>
    </location>
</feature>
<evidence type="ECO:0000313" key="4">
    <source>
        <dbReference type="Proteomes" id="UP001186944"/>
    </source>
</evidence>
<dbReference type="PANTHER" id="PTHR47315:SF3">
    <property type="entry name" value="FIBROUS SHEATH-INTERACTING PROTEIN 2-LIKE"/>
    <property type="match status" value="1"/>
</dbReference>
<keyword evidence="4" id="KW-1185">Reference proteome</keyword>
<sequence>MERLTTTRPVSAESEKCLPEGEGLPSWSSLPLYSKFPMVRVPRGSFTLCTTMMCEPKHKSLDFEFDLSDPYCHVISNEYQPLHDPHLRHHFSSPKMRRHLERNGFITNEGKVICNLKEFNQYRQYLRKIYLLEKAREGKGDCQESMTSEEKEGPEIKSKVDIRGEEVRARLRQLREDTKSRVEKGILDKSERLKRRLEEINQQNALREKNRKLEHQKKMQSLQRHQSEIERQNRMLIRNWRIKDRQRLERLEEQRRQRILQQQQKSSDAWETRKAAQRERIDREEMAWQREEDRRQRNLTDRERMVYHQRRRLRASLDRLREQARREYLENEERHAKRLARRLALITLQNKRSRHVRYKSDRRYYRSLWSLEESLRRLSLADIPFPGQRSSVQFLQLLNDAIDEAVDIIADEEMEMATEEEEIHLRAQQIVQYVITKVQEEVYPLYLQMREEEEREEEGEVVRFRHKDSMIPPGERAVDRSLLKSVHDHIPTPVASPYAMSKSTELSSTSVKSKLLENLLTRLIDDLDNNRLNQDELLRLTKNVMALVLADDQSRTLQVTDDLVKFTLEKILNDLRSGKIPQEEVTDLTVTILGKEGSSEEDSMFSISSNDTQLNQYIEDTLQNVVQEGDLRAESPVNDAMLDEWILSQLKEITDDVVEGRLSKHTISEMVEHICGEMDGDTLLEDNDVSLRNFLERLIAELVGDREQSLYKIVHAVIASFHSHKSKSMKEFLNILKFFVDRVRTEIMSGQIRKSEVDLPRLENIVRHFSGAMLNHKEIAFFMNGMVLGEDESSAASMPVEHILDDTRRIILAATLEQATLLANNITAVCKDIAFEKEKEEDETFLRNISTFIVDILRLTWKSVKQKGFNAKDLEELTELFNIAIQTSKYSTAKGTQRSELLIKHIDEILRSLENGKFSESEIHDIGRSLVSCGNKLLQSDFAKISSQSLSSGAPSLTSTALAEDVVNHLLYSLQNEIQRGEVTKESVKELALCILNSKTSQASVESVLESVSAQKHTSPCDSQTAEHFVRETISEIMRDIESRSLYENEVSSMAVSIAATLSNTTYDEDAKRFAETANEIIRVLKDDEVPPYDLKRVFAVIMEQYSAQMFRDPFPNSQAVTSDSLLAESVIKEALNKVERDIASGQLSDDDIKSLMDQTIQSSMSKFKAPADVVNMTLAVLQQLQFDINAHMIPLDDVLNFLQTIGKTTDTKDDTSLNNIRICIRNIMSDIRKKKTKSEYLRNIIKHFSDSEKSTLRNVPAGRDPVKVLQHVLEHIDSDILTSFVRMTVRSVFQEFSMKEYKRKHVPTQDESEMDLQAASSQVASRVVSDLIDRIEHSLKAGDKLLSGEELQARSSEVRKRSLQQFESVPSKEIGILILDTLNNVVSNMRLENSIQKDSGLTSHSDQMIHDFVLEKLQEIVESMQDLIDFDGNLPTAEADKPLSEKESHPSVIEGLDNKAAKQLVSESLRSVVSDIKDQKERELTRMIQQSTSTSSLEAEAIVVETLHNIITEYEEDDLDVKDSKTKNNLLTAMEGISKEFKDWDQPNCRLALEDLFRASLPPDTFPSEERLDDFIESTLDMIVENIRDETIKPEDVYRNAAKTVSQERATRIEVDSSNAPKLSAEEMAHLTAQVLGVHDGCTLGKSEGSKKNLDYDFAHEASSHLSNIAGELEMELLRTDGIDPASAVGLTSKLSQNLGAKAEKVQSSSSISSAEIAVLVKDVLSKIADSLTTTVPQQKHSTLKSEKSASSIPTGSESKNSCKSNSTLDSGRNVNPNAMKKQLSVKSMQTSISPSKKSAPVAIIHSTTYLDAEKVRASSLKHPSIIRTNTVVKQIQRNATPMQQEAKSNTRKYYRIKDNLQSKPAVSPAAVLPPVKRPDTLPSRSAHTNHQSLLMKESPVRKPGPKQSLTPMRPPKIVQNTCKPLPGPCRQKTPVPSVNKRKNDRKSANREKQTASPCLNQRNKMEEEALSVPELIKSLCGSHKLTVKAVPKTENDI</sequence>
<feature type="compositionally biased region" description="Polar residues" evidence="2">
    <location>
        <begin position="1884"/>
        <end position="1894"/>
    </location>
</feature>
<protein>
    <recommendedName>
        <fullName evidence="5">Fibrous sheath-interacting protein 2</fullName>
    </recommendedName>
</protein>
<accession>A0AA88YEX1</accession>
<feature type="coiled-coil region" evidence="1">
    <location>
        <begin position="395"/>
        <end position="422"/>
    </location>
</feature>
<dbReference type="Proteomes" id="UP001186944">
    <property type="component" value="Unassembled WGS sequence"/>
</dbReference>
<feature type="compositionally biased region" description="Low complexity" evidence="2">
    <location>
        <begin position="1867"/>
        <end position="1876"/>
    </location>
</feature>
<keyword evidence="1" id="KW-0175">Coiled coil</keyword>
<feature type="region of interest" description="Disordered" evidence="2">
    <location>
        <begin position="1736"/>
        <end position="1779"/>
    </location>
</feature>
<feature type="compositionally biased region" description="Polar residues" evidence="2">
    <location>
        <begin position="1750"/>
        <end position="1778"/>
    </location>
</feature>
<evidence type="ECO:0000256" key="1">
    <source>
        <dbReference type="SAM" id="Coils"/>
    </source>
</evidence>
<feature type="coiled-coil region" evidence="1">
    <location>
        <begin position="183"/>
        <end position="239"/>
    </location>
</feature>
<dbReference type="PANTHER" id="PTHR47315">
    <property type="entry name" value="FIBROUS SHEATH INTERACTING PROTEIN 2"/>
    <property type="match status" value="1"/>
</dbReference>
<evidence type="ECO:0000313" key="3">
    <source>
        <dbReference type="EMBL" id="KAK3104092.1"/>
    </source>
</evidence>
<feature type="region of interest" description="Disordered" evidence="2">
    <location>
        <begin position="1867"/>
        <end position="1966"/>
    </location>
</feature>
<proteinExistence type="predicted"/>
<dbReference type="EMBL" id="VSWD01000005">
    <property type="protein sequence ID" value="KAK3104092.1"/>
    <property type="molecule type" value="Genomic_DNA"/>
</dbReference>
<organism evidence="3 4">
    <name type="scientific">Pinctada imbricata</name>
    <name type="common">Atlantic pearl-oyster</name>
    <name type="synonym">Pinctada martensii</name>
    <dbReference type="NCBI Taxonomy" id="66713"/>
    <lineage>
        <taxon>Eukaryota</taxon>
        <taxon>Metazoa</taxon>
        <taxon>Spiralia</taxon>
        <taxon>Lophotrochozoa</taxon>
        <taxon>Mollusca</taxon>
        <taxon>Bivalvia</taxon>
        <taxon>Autobranchia</taxon>
        <taxon>Pteriomorphia</taxon>
        <taxon>Pterioida</taxon>
        <taxon>Pterioidea</taxon>
        <taxon>Pteriidae</taxon>
        <taxon>Pinctada</taxon>
    </lineage>
</organism>
<evidence type="ECO:0008006" key="5">
    <source>
        <dbReference type="Google" id="ProtNLM"/>
    </source>
</evidence>
<name>A0AA88YEX1_PINIB</name>